<dbReference type="InterPro" id="IPR017853">
    <property type="entry name" value="GH"/>
</dbReference>
<dbReference type="Proteomes" id="UP000258379">
    <property type="component" value="Unassembled WGS sequence"/>
</dbReference>
<feature type="compositionally biased region" description="Basic and acidic residues" evidence="2">
    <location>
        <begin position="129"/>
        <end position="145"/>
    </location>
</feature>
<feature type="region of interest" description="Disordered" evidence="2">
    <location>
        <begin position="126"/>
        <end position="146"/>
    </location>
</feature>
<dbReference type="Gene3D" id="3.20.20.80">
    <property type="entry name" value="Glycosidases"/>
    <property type="match status" value="1"/>
</dbReference>
<dbReference type="PROSITE" id="PS51904">
    <property type="entry name" value="GLYCOSYL_HYDROL_F25_2"/>
    <property type="match status" value="1"/>
</dbReference>
<comment type="similarity">
    <text evidence="1">Belongs to the glycosyl hydrolase 25 family.</text>
</comment>
<dbReference type="InterPro" id="IPR002053">
    <property type="entry name" value="Glyco_hydro_25"/>
</dbReference>
<comment type="caution">
    <text evidence="3">The sequence shown here is derived from an EMBL/GenBank/DDBJ whole genome shotgun (WGS) entry which is preliminary data.</text>
</comment>
<dbReference type="PANTHER" id="PTHR34135">
    <property type="entry name" value="LYSOZYME"/>
    <property type="match status" value="1"/>
</dbReference>
<proteinExistence type="inferred from homology"/>
<dbReference type="PANTHER" id="PTHR34135:SF2">
    <property type="entry name" value="LYSOZYME"/>
    <property type="match status" value="1"/>
</dbReference>
<dbReference type="GO" id="GO:0003796">
    <property type="term" value="F:lysozyme activity"/>
    <property type="evidence" value="ECO:0007669"/>
    <property type="project" value="InterPro"/>
</dbReference>
<evidence type="ECO:0000256" key="1">
    <source>
        <dbReference type="ARBA" id="ARBA00010646"/>
    </source>
</evidence>
<feature type="region of interest" description="Disordered" evidence="2">
    <location>
        <begin position="162"/>
        <end position="202"/>
    </location>
</feature>
<dbReference type="GO" id="GO:0016052">
    <property type="term" value="P:carbohydrate catabolic process"/>
    <property type="evidence" value="ECO:0007669"/>
    <property type="project" value="TreeGrafter"/>
</dbReference>
<reference evidence="3 4" key="1">
    <citation type="submission" date="2017-07" db="EMBL/GenBank/DDBJ databases">
        <title>A comparative genomics approach to explaining the enigmatic role of Gardnerella vaginalis in the vaginal microbiome.</title>
        <authorList>
            <person name="Vancuren S.J."/>
            <person name="Hill J.E."/>
        </authorList>
    </citation>
    <scope>NUCLEOTIDE SEQUENCE [LARGE SCALE GENOMIC DNA]</scope>
    <source>
        <strain evidence="3 4">WP023</strain>
    </source>
</reference>
<evidence type="ECO:0000313" key="4">
    <source>
        <dbReference type="Proteomes" id="UP000258379"/>
    </source>
</evidence>
<feature type="compositionally biased region" description="Low complexity" evidence="2">
    <location>
        <begin position="38"/>
        <end position="50"/>
    </location>
</feature>
<dbReference type="Pfam" id="PF01183">
    <property type="entry name" value="Glyco_hydro_25"/>
    <property type="match status" value="1"/>
</dbReference>
<feature type="region of interest" description="Disordered" evidence="2">
    <location>
        <begin position="35"/>
        <end position="79"/>
    </location>
</feature>
<dbReference type="EMBL" id="NNRU01000003">
    <property type="protein sequence ID" value="RFT28936.1"/>
    <property type="molecule type" value="Genomic_DNA"/>
</dbReference>
<name>A0A3E2CB71_GARVA</name>
<feature type="compositionally biased region" description="Polar residues" evidence="2">
    <location>
        <begin position="51"/>
        <end position="66"/>
    </location>
</feature>
<protein>
    <submittedName>
        <fullName evidence="3">1,4-beta-N-acetylmuramidase</fullName>
    </submittedName>
</protein>
<gene>
    <name evidence="3" type="ORF">CG405_03925</name>
</gene>
<feature type="compositionally biased region" description="Basic and acidic residues" evidence="2">
    <location>
        <begin position="189"/>
        <end position="199"/>
    </location>
</feature>
<dbReference type="AlphaFoldDB" id="A0A3E2CB71"/>
<dbReference type="SUPFAM" id="SSF51445">
    <property type="entry name" value="(Trans)glycosidases"/>
    <property type="match status" value="1"/>
</dbReference>
<accession>A0A3E2CB71</accession>
<sequence>MGQIIVRVIASLVSVAAAFVMNVSPSINVEGRGVFEGSASSSSRSSLRSAKNNAIKSADNGNSNSAEDNRLNGFADGDANNPDFKLPSKVASSFKNSDEVVSSKYALTSTGHLKSLKTGDIVTDPKIIGTKDKQPDPLAKSDGRRFTPITVGDLRKAIKRYNSTNSTNSASSANPSKVRLISSNQPIPDESKSSAKAKDSTILSSKTATTTDGIVRKAYLPVTNYGVEWEDYNGSQSFFDGNGNMFAYNARGVIDVSEHQHEIDWAAAKAAGVEGAIIRISYGWDNGYDKYAVRNINECKRLGIPFGVYVYSYAETPSDGASEGADVARLLQGAGVNPSDLSYPVYYDLERWEWAGHQPPTDPYVYQNIVASWWNQLASAGYTNLGVYSYANYLNGPLNSQYIHDRTSWVASYGATTL</sequence>
<dbReference type="GO" id="GO:0009253">
    <property type="term" value="P:peptidoglycan catabolic process"/>
    <property type="evidence" value="ECO:0007669"/>
    <property type="project" value="InterPro"/>
</dbReference>
<dbReference type="GO" id="GO:0016998">
    <property type="term" value="P:cell wall macromolecule catabolic process"/>
    <property type="evidence" value="ECO:0007669"/>
    <property type="project" value="InterPro"/>
</dbReference>
<feature type="compositionally biased region" description="Low complexity" evidence="2">
    <location>
        <begin position="162"/>
        <end position="174"/>
    </location>
</feature>
<evidence type="ECO:0000256" key="2">
    <source>
        <dbReference type="SAM" id="MobiDB-lite"/>
    </source>
</evidence>
<evidence type="ECO:0000313" key="3">
    <source>
        <dbReference type="EMBL" id="RFT28936.1"/>
    </source>
</evidence>
<organism evidence="3 4">
    <name type="scientific">Gardnerella vaginalis</name>
    <dbReference type="NCBI Taxonomy" id="2702"/>
    <lineage>
        <taxon>Bacteria</taxon>
        <taxon>Bacillati</taxon>
        <taxon>Actinomycetota</taxon>
        <taxon>Actinomycetes</taxon>
        <taxon>Bifidobacteriales</taxon>
        <taxon>Bifidobacteriaceae</taxon>
        <taxon>Gardnerella</taxon>
    </lineage>
</organism>
<feature type="non-terminal residue" evidence="3">
    <location>
        <position position="418"/>
    </location>
</feature>